<dbReference type="SMART" id="SM00388">
    <property type="entry name" value="HisKA"/>
    <property type="match status" value="1"/>
</dbReference>
<dbReference type="PANTHER" id="PTHR43047">
    <property type="entry name" value="TWO-COMPONENT HISTIDINE PROTEIN KINASE"/>
    <property type="match status" value="1"/>
</dbReference>
<evidence type="ECO:0000256" key="8">
    <source>
        <dbReference type="ARBA" id="ARBA00022777"/>
    </source>
</evidence>
<evidence type="ECO:0000259" key="15">
    <source>
        <dbReference type="PROSITE" id="PS50112"/>
    </source>
</evidence>
<dbReference type="Gene3D" id="3.30.565.10">
    <property type="entry name" value="Histidine kinase-like ATPase, C-terminal domain"/>
    <property type="match status" value="1"/>
</dbReference>
<evidence type="ECO:0000256" key="6">
    <source>
        <dbReference type="ARBA" id="ARBA00022692"/>
    </source>
</evidence>
<dbReference type="Proteomes" id="UP001161389">
    <property type="component" value="Unassembled WGS sequence"/>
</dbReference>
<dbReference type="CDD" id="cd00130">
    <property type="entry name" value="PAS"/>
    <property type="match status" value="1"/>
</dbReference>
<keyword evidence="8" id="KW-0418">Kinase</keyword>
<evidence type="ECO:0000259" key="17">
    <source>
        <dbReference type="PROSITE" id="PS50894"/>
    </source>
</evidence>
<evidence type="ECO:0000256" key="1">
    <source>
        <dbReference type="ARBA" id="ARBA00000085"/>
    </source>
</evidence>
<sequence>MSSVVILLSVGLFALLLLLWAFYIRILRLNHKVDRLRISEQNFKRSEEKYALTFHASPDAVLIVRFEDMKIIDVNEGFEKTLGYRYKDAIGSTTVALDIWADLGKRDTMLKQLVEFGEVSGIEMQVKTKDGVLVDSEASSSLIHLDGESCILTMLRDISARKKAEQELKHVSALLEAALTNSPVGIVVADGENAEVQIINEAARRIRRISRGQHLGGDDDHCFVMDEKESPLFGDELPIMKALNKGEHVINQEVKIVYPDKSFCWVIANTAPVYDNKRKIIAAVAVYLDITDMKTMQQDMKRLNHELEQRVQDRTKALTATNMQLNEAIQKAEVASKAKSDFLANISHELRTPMNGILGMTQLAISRAESGEIQKFLHNIEKSAEILMHLINDVLDFSRIDSGQMVIERAPFNLSELIDQLTHFAGKRCLEKELDFDCEIEDQLPEILFGDALRIKQILINLLDNAVKFTPDGYVKLSVSYFKPSSSDTGVVKFMVIDSGIGINESDLPLLFDSFAQLDSSITRQYGGTGLGLALCQKLASLMNGVIEVDSNHGEGSVFSLVVACPSPVSASQEDSPQAPSDSRVGISIGVEGSNDPLIYEAPVSADESPEQDERNVLMELKRVANFDLIQLSEKVGENSETVIRLLKMFCQDYSSILEEIEPLIESMPISNEGVEALTQKLIERVHALKGVSGNLCNNYIHTIAKDVESALRESGLTDVHVEHIKLLFSLAQKEALELKTALHDMITVKEPEAVMDVDDETKQSFLHLLSEIAEKMSNSFMIESDELLLLKNLGQKLGIHSAVEELEQSLSSFDYIKAEQLMLGISDQLEF</sequence>
<dbReference type="SUPFAM" id="SSF47226">
    <property type="entry name" value="Histidine-containing phosphotransfer domain, HPT domain"/>
    <property type="match status" value="1"/>
</dbReference>
<feature type="domain" description="PAC" evidence="16">
    <location>
        <begin position="120"/>
        <end position="170"/>
    </location>
</feature>
<evidence type="ECO:0000256" key="2">
    <source>
        <dbReference type="ARBA" id="ARBA00004127"/>
    </source>
</evidence>
<dbReference type="GO" id="GO:0000155">
    <property type="term" value="F:phosphorelay sensor kinase activity"/>
    <property type="evidence" value="ECO:0007669"/>
    <property type="project" value="InterPro"/>
</dbReference>
<keyword evidence="11" id="KW-0902">Two-component regulatory system</keyword>
<dbReference type="SUPFAM" id="SSF47384">
    <property type="entry name" value="Homodimeric domain of signal transducing histidine kinase"/>
    <property type="match status" value="1"/>
</dbReference>
<evidence type="ECO:0000256" key="7">
    <source>
        <dbReference type="ARBA" id="ARBA00022741"/>
    </source>
</evidence>
<evidence type="ECO:0000256" key="9">
    <source>
        <dbReference type="ARBA" id="ARBA00022840"/>
    </source>
</evidence>
<dbReference type="FunFam" id="3.30.565.10:FF:000010">
    <property type="entry name" value="Sensor histidine kinase RcsC"/>
    <property type="match status" value="1"/>
</dbReference>
<dbReference type="RefSeq" id="WP_284380422.1">
    <property type="nucleotide sequence ID" value="NZ_BSNM01000011.1"/>
</dbReference>
<evidence type="ECO:0000256" key="4">
    <source>
        <dbReference type="ARBA" id="ARBA00022553"/>
    </source>
</evidence>
<keyword evidence="10" id="KW-1133">Transmembrane helix</keyword>
<dbReference type="InterPro" id="IPR036641">
    <property type="entry name" value="HPT_dom_sf"/>
</dbReference>
<dbReference type="SMART" id="SM00387">
    <property type="entry name" value="HATPase_c"/>
    <property type="match status" value="1"/>
</dbReference>
<dbReference type="SUPFAM" id="SSF55874">
    <property type="entry name" value="ATPase domain of HSP90 chaperone/DNA topoisomerase II/histidine kinase"/>
    <property type="match status" value="1"/>
</dbReference>
<accession>A0AA37W748</accession>
<dbReference type="InterPro" id="IPR036890">
    <property type="entry name" value="HATPase_C_sf"/>
</dbReference>
<organism evidence="18 19">
    <name type="scientific">Litoribrevibacter albus</name>
    <dbReference type="NCBI Taxonomy" id="1473156"/>
    <lineage>
        <taxon>Bacteria</taxon>
        <taxon>Pseudomonadati</taxon>
        <taxon>Pseudomonadota</taxon>
        <taxon>Gammaproteobacteria</taxon>
        <taxon>Oceanospirillales</taxon>
        <taxon>Oceanospirillaceae</taxon>
        <taxon>Litoribrevibacter</taxon>
    </lineage>
</organism>
<dbReference type="Gene3D" id="3.30.450.20">
    <property type="entry name" value="PAS domain"/>
    <property type="match status" value="2"/>
</dbReference>
<dbReference type="InterPro" id="IPR004358">
    <property type="entry name" value="Sig_transdc_His_kin-like_C"/>
</dbReference>
<dbReference type="SUPFAM" id="SSF55785">
    <property type="entry name" value="PYP-like sensor domain (PAS domain)"/>
    <property type="match status" value="2"/>
</dbReference>
<dbReference type="CDD" id="cd00082">
    <property type="entry name" value="HisKA"/>
    <property type="match status" value="1"/>
</dbReference>
<feature type="domain" description="Histidine kinase" evidence="14">
    <location>
        <begin position="345"/>
        <end position="567"/>
    </location>
</feature>
<evidence type="ECO:0000313" key="19">
    <source>
        <dbReference type="Proteomes" id="UP001161389"/>
    </source>
</evidence>
<dbReference type="NCBIfam" id="TIGR00229">
    <property type="entry name" value="sensory_box"/>
    <property type="match status" value="1"/>
</dbReference>
<reference evidence="18" key="1">
    <citation type="journal article" date="2014" name="Int. J. Syst. Evol. Microbiol.">
        <title>Complete genome sequence of Corynebacterium casei LMG S-19264T (=DSM 44701T), isolated from a smear-ripened cheese.</title>
        <authorList>
            <consortium name="US DOE Joint Genome Institute (JGI-PGF)"/>
            <person name="Walter F."/>
            <person name="Albersmeier A."/>
            <person name="Kalinowski J."/>
            <person name="Ruckert C."/>
        </authorList>
    </citation>
    <scope>NUCLEOTIDE SEQUENCE</scope>
    <source>
        <strain evidence="18">NBRC 110071</strain>
    </source>
</reference>
<gene>
    <name evidence="18" type="ORF">GCM10007876_14520</name>
</gene>
<keyword evidence="7" id="KW-0547">Nucleotide-binding</keyword>
<keyword evidence="6" id="KW-0812">Transmembrane</keyword>
<dbReference type="InterPro" id="IPR005467">
    <property type="entry name" value="His_kinase_dom"/>
</dbReference>
<evidence type="ECO:0000256" key="12">
    <source>
        <dbReference type="ARBA" id="ARBA00023136"/>
    </source>
</evidence>
<evidence type="ECO:0000259" key="16">
    <source>
        <dbReference type="PROSITE" id="PS50113"/>
    </source>
</evidence>
<keyword evidence="19" id="KW-1185">Reference proteome</keyword>
<keyword evidence="5" id="KW-0808">Transferase</keyword>
<keyword evidence="12" id="KW-0472">Membrane</keyword>
<dbReference type="InterPro" id="IPR035965">
    <property type="entry name" value="PAS-like_dom_sf"/>
</dbReference>
<dbReference type="AlphaFoldDB" id="A0AA37W748"/>
<protein>
    <recommendedName>
        <fullName evidence="3">histidine kinase</fullName>
        <ecNumber evidence="3">2.7.13.3</ecNumber>
    </recommendedName>
</protein>
<dbReference type="EC" id="2.7.13.3" evidence="3"/>
<feature type="domain" description="HPt" evidence="17">
    <location>
        <begin position="639"/>
        <end position="746"/>
    </location>
</feature>
<dbReference type="GO" id="GO:0005524">
    <property type="term" value="F:ATP binding"/>
    <property type="evidence" value="ECO:0007669"/>
    <property type="project" value="UniProtKB-KW"/>
</dbReference>
<dbReference type="Pfam" id="PF02518">
    <property type="entry name" value="HATPase_c"/>
    <property type="match status" value="1"/>
</dbReference>
<feature type="modified residue" description="Phosphohistidine" evidence="13">
    <location>
        <position position="687"/>
    </location>
</feature>
<dbReference type="InterPro" id="IPR036097">
    <property type="entry name" value="HisK_dim/P_sf"/>
</dbReference>
<dbReference type="FunFam" id="1.10.287.130:FF:000004">
    <property type="entry name" value="Ethylene receptor 1"/>
    <property type="match status" value="1"/>
</dbReference>
<dbReference type="InterPro" id="IPR000014">
    <property type="entry name" value="PAS"/>
</dbReference>
<dbReference type="InterPro" id="IPR000700">
    <property type="entry name" value="PAS-assoc_C"/>
</dbReference>
<dbReference type="PROSITE" id="PS50894">
    <property type="entry name" value="HPT"/>
    <property type="match status" value="1"/>
</dbReference>
<comment type="caution">
    <text evidence="18">The sequence shown here is derived from an EMBL/GenBank/DDBJ whole genome shotgun (WGS) entry which is preliminary data.</text>
</comment>
<dbReference type="PANTHER" id="PTHR43047:SF72">
    <property type="entry name" value="OSMOSENSING HISTIDINE PROTEIN KINASE SLN1"/>
    <property type="match status" value="1"/>
</dbReference>
<dbReference type="InterPro" id="IPR008207">
    <property type="entry name" value="Sig_transdc_His_kin_Hpt_dom"/>
</dbReference>
<evidence type="ECO:0000256" key="5">
    <source>
        <dbReference type="ARBA" id="ARBA00022679"/>
    </source>
</evidence>
<dbReference type="SMART" id="SM00091">
    <property type="entry name" value="PAS"/>
    <property type="match status" value="2"/>
</dbReference>
<feature type="domain" description="PAC" evidence="16">
    <location>
        <begin position="250"/>
        <end position="302"/>
    </location>
</feature>
<evidence type="ECO:0000256" key="3">
    <source>
        <dbReference type="ARBA" id="ARBA00012438"/>
    </source>
</evidence>
<reference evidence="18" key="2">
    <citation type="submission" date="2023-01" db="EMBL/GenBank/DDBJ databases">
        <title>Draft genome sequence of Litoribrevibacter albus strain NBRC 110071.</title>
        <authorList>
            <person name="Sun Q."/>
            <person name="Mori K."/>
        </authorList>
    </citation>
    <scope>NUCLEOTIDE SEQUENCE</scope>
    <source>
        <strain evidence="18">NBRC 110071</strain>
    </source>
</reference>
<dbReference type="Pfam" id="PF13426">
    <property type="entry name" value="PAS_9"/>
    <property type="match status" value="2"/>
</dbReference>
<feature type="domain" description="PAS" evidence="15">
    <location>
        <begin position="46"/>
        <end position="95"/>
    </location>
</feature>
<dbReference type="PROSITE" id="PS50109">
    <property type="entry name" value="HIS_KIN"/>
    <property type="match status" value="1"/>
</dbReference>
<comment type="catalytic activity">
    <reaction evidence="1">
        <text>ATP + protein L-histidine = ADP + protein N-phospho-L-histidine.</text>
        <dbReference type="EC" id="2.7.13.3"/>
    </reaction>
</comment>
<proteinExistence type="predicted"/>
<keyword evidence="4 13" id="KW-0597">Phosphoprotein</keyword>
<dbReference type="CDD" id="cd16922">
    <property type="entry name" value="HATPase_EvgS-ArcB-TorS-like"/>
    <property type="match status" value="1"/>
</dbReference>
<dbReference type="InterPro" id="IPR003661">
    <property type="entry name" value="HisK_dim/P_dom"/>
</dbReference>
<dbReference type="PROSITE" id="PS50113">
    <property type="entry name" value="PAC"/>
    <property type="match status" value="2"/>
</dbReference>
<dbReference type="EMBL" id="BSNM01000011">
    <property type="protein sequence ID" value="GLQ30973.1"/>
    <property type="molecule type" value="Genomic_DNA"/>
</dbReference>
<dbReference type="GO" id="GO:0009927">
    <property type="term" value="F:histidine phosphotransfer kinase activity"/>
    <property type="evidence" value="ECO:0007669"/>
    <property type="project" value="TreeGrafter"/>
</dbReference>
<dbReference type="InterPro" id="IPR003594">
    <property type="entry name" value="HATPase_dom"/>
</dbReference>
<dbReference type="Gene3D" id="1.10.287.130">
    <property type="match status" value="1"/>
</dbReference>
<name>A0AA37W748_9GAMM</name>
<dbReference type="PRINTS" id="PR00344">
    <property type="entry name" value="BCTRLSENSOR"/>
</dbReference>
<dbReference type="PROSITE" id="PS50112">
    <property type="entry name" value="PAS"/>
    <property type="match status" value="1"/>
</dbReference>
<evidence type="ECO:0000313" key="18">
    <source>
        <dbReference type="EMBL" id="GLQ30973.1"/>
    </source>
</evidence>
<evidence type="ECO:0000256" key="13">
    <source>
        <dbReference type="PROSITE-ProRule" id="PRU00110"/>
    </source>
</evidence>
<evidence type="ECO:0000259" key="14">
    <source>
        <dbReference type="PROSITE" id="PS50109"/>
    </source>
</evidence>
<evidence type="ECO:0000256" key="11">
    <source>
        <dbReference type="ARBA" id="ARBA00023012"/>
    </source>
</evidence>
<evidence type="ECO:0000256" key="10">
    <source>
        <dbReference type="ARBA" id="ARBA00022989"/>
    </source>
</evidence>
<dbReference type="Pfam" id="PF00512">
    <property type="entry name" value="HisKA"/>
    <property type="match status" value="1"/>
</dbReference>
<keyword evidence="9" id="KW-0067">ATP-binding</keyword>
<dbReference type="Gene3D" id="1.20.120.160">
    <property type="entry name" value="HPT domain"/>
    <property type="match status" value="1"/>
</dbReference>
<dbReference type="GO" id="GO:0005886">
    <property type="term" value="C:plasma membrane"/>
    <property type="evidence" value="ECO:0007669"/>
    <property type="project" value="TreeGrafter"/>
</dbReference>
<comment type="subcellular location">
    <subcellularLocation>
        <location evidence="2">Endomembrane system</location>
        <topology evidence="2">Multi-pass membrane protein</topology>
    </subcellularLocation>
</comment>